<protein>
    <recommendedName>
        <fullName evidence="4">B box-type domain-containing protein</fullName>
    </recommendedName>
</protein>
<proteinExistence type="predicted"/>
<name>A0AAD1UFT5_EUPCR</name>
<evidence type="ECO:0000313" key="5">
    <source>
        <dbReference type="EMBL" id="CAI2368543.1"/>
    </source>
</evidence>
<dbReference type="InterPro" id="IPR000315">
    <property type="entry name" value="Znf_B-box"/>
</dbReference>
<dbReference type="GO" id="GO:0008270">
    <property type="term" value="F:zinc ion binding"/>
    <property type="evidence" value="ECO:0007669"/>
    <property type="project" value="UniProtKB-KW"/>
</dbReference>
<dbReference type="SUPFAM" id="SSF57850">
    <property type="entry name" value="RING/U-box"/>
    <property type="match status" value="1"/>
</dbReference>
<dbReference type="PROSITE" id="PS50119">
    <property type="entry name" value="ZF_BBOX"/>
    <property type="match status" value="1"/>
</dbReference>
<feature type="region of interest" description="Disordered" evidence="3">
    <location>
        <begin position="24"/>
        <end position="59"/>
    </location>
</feature>
<dbReference type="InterPro" id="IPR013083">
    <property type="entry name" value="Znf_RING/FYVE/PHD"/>
</dbReference>
<dbReference type="Gene3D" id="3.30.40.10">
    <property type="entry name" value="Zinc/RING finger domain, C3HC4 (zinc finger)"/>
    <property type="match status" value="1"/>
</dbReference>
<dbReference type="Pfam" id="PF00643">
    <property type="entry name" value="zf-B_box"/>
    <property type="match status" value="1"/>
</dbReference>
<keyword evidence="1" id="KW-0479">Metal-binding</keyword>
<evidence type="ECO:0000256" key="1">
    <source>
        <dbReference type="ARBA" id="ARBA00022723"/>
    </source>
</evidence>
<feature type="domain" description="B box-type" evidence="4">
    <location>
        <begin position="203"/>
        <end position="244"/>
    </location>
</feature>
<gene>
    <name evidence="5" type="ORF">ECRASSUSDP1_LOCUS9836</name>
</gene>
<keyword evidence="2" id="KW-0863">Zinc-finger</keyword>
<evidence type="ECO:0000256" key="2">
    <source>
        <dbReference type="PROSITE-ProRule" id="PRU00024"/>
    </source>
</evidence>
<evidence type="ECO:0000259" key="4">
    <source>
        <dbReference type="PROSITE" id="PS50119"/>
    </source>
</evidence>
<dbReference type="InterPro" id="IPR050143">
    <property type="entry name" value="TRIM/RBCC"/>
</dbReference>
<dbReference type="AlphaFoldDB" id="A0AAD1UFT5"/>
<evidence type="ECO:0000313" key="6">
    <source>
        <dbReference type="Proteomes" id="UP001295684"/>
    </source>
</evidence>
<dbReference type="PANTHER" id="PTHR24103">
    <property type="entry name" value="E3 UBIQUITIN-PROTEIN LIGASE TRIM"/>
    <property type="match status" value="1"/>
</dbReference>
<keyword evidence="6" id="KW-1185">Reference proteome</keyword>
<evidence type="ECO:0000256" key="3">
    <source>
        <dbReference type="SAM" id="MobiDB-lite"/>
    </source>
</evidence>
<dbReference type="SMART" id="SM00336">
    <property type="entry name" value="BBOX"/>
    <property type="match status" value="1"/>
</dbReference>
<dbReference type="CDD" id="cd19756">
    <property type="entry name" value="Bbox2"/>
    <property type="match status" value="1"/>
</dbReference>
<comment type="caution">
    <text evidence="5">The sequence shown here is derived from an EMBL/GenBank/DDBJ whole genome shotgun (WGS) entry which is preliminary data.</text>
</comment>
<dbReference type="EMBL" id="CAMPGE010009676">
    <property type="protein sequence ID" value="CAI2368543.1"/>
    <property type="molecule type" value="Genomic_DNA"/>
</dbReference>
<reference evidence="5" key="1">
    <citation type="submission" date="2023-07" db="EMBL/GenBank/DDBJ databases">
        <authorList>
            <consortium name="AG Swart"/>
            <person name="Singh M."/>
            <person name="Singh A."/>
            <person name="Seah K."/>
            <person name="Emmerich C."/>
        </authorList>
    </citation>
    <scope>NUCLEOTIDE SEQUENCE</scope>
    <source>
        <strain evidence="5">DP1</strain>
    </source>
</reference>
<keyword evidence="2" id="KW-0862">Zinc</keyword>
<dbReference type="Gene3D" id="3.30.160.60">
    <property type="entry name" value="Classic Zinc Finger"/>
    <property type="match status" value="1"/>
</dbReference>
<organism evidence="5 6">
    <name type="scientific">Euplotes crassus</name>
    <dbReference type="NCBI Taxonomy" id="5936"/>
    <lineage>
        <taxon>Eukaryota</taxon>
        <taxon>Sar</taxon>
        <taxon>Alveolata</taxon>
        <taxon>Ciliophora</taxon>
        <taxon>Intramacronucleata</taxon>
        <taxon>Spirotrichea</taxon>
        <taxon>Hypotrichia</taxon>
        <taxon>Euplotida</taxon>
        <taxon>Euplotidae</taxon>
        <taxon>Moneuplotes</taxon>
    </lineage>
</organism>
<accession>A0AAD1UFT5</accession>
<dbReference type="Proteomes" id="UP001295684">
    <property type="component" value="Unassembled WGS sequence"/>
</dbReference>
<dbReference type="SUPFAM" id="SSF57845">
    <property type="entry name" value="B-box zinc-binding domain"/>
    <property type="match status" value="1"/>
</dbReference>
<sequence>MEQIYNSYDSDGHIGREIDELISRSCLDASESRNDTPERRYRYDFSSQSSLESDTDDEELKVAEERKETTAESHQRIINEILNSFPHIEDLRTKEQKEGEKKKKEKSFEKMEKCHTEEHKDIVEVENEALNCTICLSSDPQTLMICRFCGNNACNPCWERVFKQRSKCFFCRRRIHKQDLVKNLMAEQIRRQQQILDSRNDNKLTKKCPDHDKPGKLFCDTCSCFFCLQCIKESIHSGHEVLDVEENPEIKAKILESNKYCKELEKGRNLLQASIKEHSKFIDIGQSDLDIYVTKLKDKIFKRIDGDTRNLREAFLFEKSLNTQAQAELDKFDDLIKNLETLSLRTIDMEKLKTSINKQVKKDETPNVKALINTKDLKLCKNSIRERYLLGCDSTNHTKFSEYMKKTLKEGIRQFV</sequence>
<feature type="compositionally biased region" description="Basic and acidic residues" evidence="3">
    <location>
        <begin position="30"/>
        <end position="43"/>
    </location>
</feature>